<comment type="caution">
    <text evidence="10">The sequence shown here is derived from an EMBL/GenBank/DDBJ whole genome shotgun (WGS) entry which is preliminary data.</text>
</comment>
<reference evidence="10 11" key="1">
    <citation type="submission" date="2021-03" db="EMBL/GenBank/DDBJ databases">
        <authorList>
            <person name="King G.J."/>
            <person name="Bancroft I."/>
            <person name="Baten A."/>
            <person name="Bloomfield J."/>
            <person name="Borpatragohain P."/>
            <person name="He Z."/>
            <person name="Irish N."/>
            <person name="Irwin J."/>
            <person name="Liu K."/>
            <person name="Mauleon R.P."/>
            <person name="Moore J."/>
            <person name="Morris R."/>
            <person name="Ostergaard L."/>
            <person name="Wang B."/>
            <person name="Wells R."/>
        </authorList>
    </citation>
    <scope>NUCLEOTIDE SEQUENCE [LARGE SCALE GENOMIC DNA]</scope>
    <source>
        <strain evidence="10">R-o-18</strain>
        <tissue evidence="10">Leaf</tissue>
    </source>
</reference>
<organism evidence="10 11">
    <name type="scientific">Brassica rapa subsp. trilocularis</name>
    <dbReference type="NCBI Taxonomy" id="1813537"/>
    <lineage>
        <taxon>Eukaryota</taxon>
        <taxon>Viridiplantae</taxon>
        <taxon>Streptophyta</taxon>
        <taxon>Embryophyta</taxon>
        <taxon>Tracheophyta</taxon>
        <taxon>Spermatophyta</taxon>
        <taxon>Magnoliopsida</taxon>
        <taxon>eudicotyledons</taxon>
        <taxon>Gunneridae</taxon>
        <taxon>Pentapetalae</taxon>
        <taxon>rosids</taxon>
        <taxon>malvids</taxon>
        <taxon>Brassicales</taxon>
        <taxon>Brassicaceae</taxon>
        <taxon>Brassiceae</taxon>
        <taxon>Brassica</taxon>
    </lineage>
</organism>
<feature type="domain" description="Ribosomal RNA methyltransferase SPB1-like C-terminal" evidence="8">
    <location>
        <begin position="615"/>
        <end position="742"/>
    </location>
</feature>
<feature type="compositionally biased region" description="Basic and acidic residues" evidence="6">
    <location>
        <begin position="437"/>
        <end position="456"/>
    </location>
</feature>
<dbReference type="InterPro" id="IPR029063">
    <property type="entry name" value="SAM-dependent_MTases_sf"/>
</dbReference>
<dbReference type="InterPro" id="IPR015507">
    <property type="entry name" value="rRNA-MeTfrase_E"/>
</dbReference>
<evidence type="ECO:0000256" key="1">
    <source>
        <dbReference type="ARBA" id="ARBA00022517"/>
    </source>
</evidence>
<feature type="compositionally biased region" description="Basic and acidic residues" evidence="6">
    <location>
        <begin position="327"/>
        <end position="339"/>
    </location>
</feature>
<dbReference type="Gene3D" id="3.40.50.150">
    <property type="entry name" value="Vaccinia Virus protein VP39"/>
    <property type="match status" value="1"/>
</dbReference>
<feature type="region of interest" description="Disordered" evidence="6">
    <location>
        <begin position="327"/>
        <end position="386"/>
    </location>
</feature>
<dbReference type="Pfam" id="PF11861">
    <property type="entry name" value="DUF3381"/>
    <property type="match status" value="1"/>
</dbReference>
<feature type="compositionally biased region" description="Polar residues" evidence="6">
    <location>
        <begin position="565"/>
        <end position="574"/>
    </location>
</feature>
<gene>
    <name evidence="10" type="primary">A08p028640.1_BraROA</name>
    <name evidence="10" type="ORF">IGI04_031596</name>
</gene>
<evidence type="ECO:0000256" key="3">
    <source>
        <dbReference type="ARBA" id="ARBA00022679"/>
    </source>
</evidence>
<evidence type="ECO:0000313" key="10">
    <source>
        <dbReference type="EMBL" id="KAG5390055.1"/>
    </source>
</evidence>
<sequence length="764" mass="86064">MGKVCNRPLDKYYHLAKQRGFRSRASYKLIQINAKHSLLHKSHAVLDLCAAPGGWMQVAVEKAPFGSLVLGIDRVPIIPVRGCVTIQQDITRPECRSKIKQVMEKHGVRAFDLVLHDGSPNLGGAWSQELMSQNALVIDSVKLATEFLAPRGNFITKVFRSRDYHSVRFCLQELFEKVEELKPTASRSTSSETYLIGLNYKAPAKIDPRLLDYRHLFKETAEPTRKVVDVLGGSKQKRNRDGYENGESILRKVTSAADFIWSENPLEILGTVTCISLDDEASLPLKEHDLTTEEIKILCDDLPVLGKNDFKHILKWRMQIRKALTPENKEVAKKEPDVGKEDEENEDDRLLNELEEVTNAADRKKKQAKKLLAKRRAKDKTRTATNPQIDALEDGYVDHELFSLAAIKGKKDLMAVDNEEDDNASANDSENDDDRASDDSKDSDIDSDEERQRYTEQMEEMFDEAYDRYMAKKEGSAKQRKRARQAHAEKLEEGIGDEEMKLDYDSDMHKEMDEGNPLVVPLDDGETQTKDKISNQWFSQDIFAKAVEEGDLGEDDSEQKASKASVLTDQSLPISSKKGEDFEIVPAPATDSSDSDSSSDDDELLTKAEMLACLLPKWFLDDEKHHRQPMKPITKEEGIAMKAQFREINARPAKKVAEAKARKKRAAAKRFEKVRKKANVISDTADISNRSKDKMIDKLYKKAAEPRKAKKEMVVSKKGVGVKVGKGQKGVDRRMKSDARQRGGGKPGRKGMKSATGKQARKSD</sequence>
<feature type="region of interest" description="Disordered" evidence="6">
    <location>
        <begin position="706"/>
        <end position="764"/>
    </location>
</feature>
<evidence type="ECO:0000256" key="2">
    <source>
        <dbReference type="ARBA" id="ARBA00022603"/>
    </source>
</evidence>
<keyword evidence="1" id="KW-0690">Ribosome biogenesis</keyword>
<keyword evidence="3" id="KW-0808">Transferase</keyword>
<evidence type="ECO:0000313" key="11">
    <source>
        <dbReference type="Proteomes" id="UP000823674"/>
    </source>
</evidence>
<dbReference type="Pfam" id="PF01728">
    <property type="entry name" value="FtsJ"/>
    <property type="match status" value="1"/>
</dbReference>
<dbReference type="InterPro" id="IPR024576">
    <property type="entry name" value="rRNA_MeTfrase_Spb1_DUF3381"/>
</dbReference>
<dbReference type="InterPro" id="IPR050082">
    <property type="entry name" value="RNA_methyltr_RlmE"/>
</dbReference>
<proteinExistence type="inferred from homology"/>
<accession>A0ABQ7LWT3</accession>
<evidence type="ECO:0000259" key="8">
    <source>
        <dbReference type="Pfam" id="PF07780"/>
    </source>
</evidence>
<dbReference type="PANTHER" id="PTHR10920">
    <property type="entry name" value="RIBOSOMAL RNA METHYLTRANSFERASE"/>
    <property type="match status" value="1"/>
</dbReference>
<feature type="compositionally biased region" description="Basic and acidic residues" evidence="6">
    <location>
        <begin position="486"/>
        <end position="500"/>
    </location>
</feature>
<protein>
    <recommendedName>
        <fullName evidence="12">rRNA methyltransferase</fullName>
    </recommendedName>
</protein>
<dbReference type="Proteomes" id="UP000823674">
    <property type="component" value="Chromosome A08"/>
</dbReference>
<dbReference type="InterPro" id="IPR002877">
    <property type="entry name" value="RNA_MeTrfase_FtsJ_dom"/>
</dbReference>
<dbReference type="EMBL" id="JADBGQ010000007">
    <property type="protein sequence ID" value="KAG5390055.1"/>
    <property type="molecule type" value="Genomic_DNA"/>
</dbReference>
<feature type="compositionally biased region" description="Basic and acidic residues" evidence="6">
    <location>
        <begin position="706"/>
        <end position="715"/>
    </location>
</feature>
<feature type="compositionally biased region" description="Basic and acidic residues" evidence="6">
    <location>
        <begin position="729"/>
        <end position="741"/>
    </location>
</feature>
<keyword evidence="4" id="KW-0949">S-adenosyl-L-methionine</keyword>
<dbReference type="HAMAP" id="MF_01547">
    <property type="entry name" value="RNA_methyltr_E"/>
    <property type="match status" value="1"/>
</dbReference>
<feature type="compositionally biased region" description="Acidic residues" evidence="6">
    <location>
        <begin position="420"/>
        <end position="436"/>
    </location>
</feature>
<keyword evidence="2" id="KW-0489">Methyltransferase</keyword>
<evidence type="ECO:0000256" key="4">
    <source>
        <dbReference type="ARBA" id="ARBA00022691"/>
    </source>
</evidence>
<feature type="compositionally biased region" description="Basic residues" evidence="6">
    <location>
        <begin position="363"/>
        <end position="379"/>
    </location>
</feature>
<dbReference type="Pfam" id="PF07780">
    <property type="entry name" value="Spb1_C"/>
    <property type="match status" value="1"/>
</dbReference>
<name>A0ABQ7LWT3_BRACM</name>
<feature type="domain" description="DUF3381" evidence="9">
    <location>
        <begin position="234"/>
        <end position="382"/>
    </location>
</feature>
<dbReference type="SUPFAM" id="SSF53335">
    <property type="entry name" value="S-adenosyl-L-methionine-dependent methyltransferases"/>
    <property type="match status" value="1"/>
</dbReference>
<evidence type="ECO:0000259" key="7">
    <source>
        <dbReference type="Pfam" id="PF01728"/>
    </source>
</evidence>
<feature type="region of interest" description="Disordered" evidence="6">
    <location>
        <begin position="420"/>
        <end position="500"/>
    </location>
</feature>
<feature type="region of interest" description="Disordered" evidence="6">
    <location>
        <begin position="549"/>
        <end position="603"/>
    </location>
</feature>
<dbReference type="InterPro" id="IPR012920">
    <property type="entry name" value="rRNA_MeTfrase_SPB1-like_C"/>
</dbReference>
<evidence type="ECO:0008006" key="12">
    <source>
        <dbReference type="Google" id="ProtNLM"/>
    </source>
</evidence>
<evidence type="ECO:0000256" key="6">
    <source>
        <dbReference type="SAM" id="MobiDB-lite"/>
    </source>
</evidence>
<feature type="compositionally biased region" description="Acidic residues" evidence="6">
    <location>
        <begin position="593"/>
        <end position="603"/>
    </location>
</feature>
<feature type="domain" description="Ribosomal RNA methyltransferase FtsJ" evidence="7">
    <location>
        <begin position="21"/>
        <end position="200"/>
    </location>
</feature>
<keyword evidence="11" id="KW-1185">Reference proteome</keyword>
<evidence type="ECO:0000256" key="5">
    <source>
        <dbReference type="ARBA" id="ARBA00023242"/>
    </source>
</evidence>
<evidence type="ECO:0000259" key="9">
    <source>
        <dbReference type="Pfam" id="PF11861"/>
    </source>
</evidence>
<dbReference type="PANTHER" id="PTHR10920:SF23">
    <property type="entry name" value="RRNA METHYLTRANSFERASE"/>
    <property type="match status" value="1"/>
</dbReference>
<keyword evidence="5" id="KW-0539">Nucleus</keyword>
<feature type="compositionally biased region" description="Basic and acidic residues" evidence="6">
    <location>
        <begin position="465"/>
        <end position="477"/>
    </location>
</feature>